<reference evidence="1" key="1">
    <citation type="submission" date="2019-04" db="EMBL/GenBank/DDBJ databases">
        <title>Genome assembly of Zosterops borbonicus 15179.</title>
        <authorList>
            <person name="Leroy T."/>
            <person name="Anselmetti Y."/>
            <person name="Tilak M.-K."/>
            <person name="Nabholz B."/>
        </authorList>
    </citation>
    <scope>NUCLEOTIDE SEQUENCE</scope>
    <source>
        <strain evidence="1">HGM_15179</strain>
        <tissue evidence="1">Muscle</tissue>
    </source>
</reference>
<dbReference type="Proteomes" id="UP000796761">
    <property type="component" value="Unassembled WGS sequence"/>
</dbReference>
<name>A0A8K1G500_9PASS</name>
<dbReference type="EMBL" id="SWJQ01000637">
    <property type="protein sequence ID" value="TRZ11985.1"/>
    <property type="molecule type" value="Genomic_DNA"/>
</dbReference>
<evidence type="ECO:0008006" key="3">
    <source>
        <dbReference type="Google" id="ProtNLM"/>
    </source>
</evidence>
<protein>
    <recommendedName>
        <fullName evidence="3">Rna-directed dna polymerase from mobile element jockey-like</fullName>
    </recommendedName>
</protein>
<dbReference type="OrthoDB" id="10406348at2759"/>
<gene>
    <name evidence="1" type="ORF">HGM15179_015125</name>
</gene>
<comment type="caution">
    <text evidence="1">The sequence shown here is derived from an EMBL/GenBank/DDBJ whole genome shotgun (WGS) entry which is preliminary data.</text>
</comment>
<sequence>MSGVSQESALAPTLFNIFMNNTGGVIECTLSKFANYIKVSGSVDIPEGGDATQRDLGRLEECACANLMEFNKAMGKAGEVPSISTGSCFILSELSTNQDGLINSFGESIFLSMTGQYRHIANTKIMLVVKGF</sequence>
<organism evidence="1 2">
    <name type="scientific">Zosterops borbonicus</name>
    <dbReference type="NCBI Taxonomy" id="364589"/>
    <lineage>
        <taxon>Eukaryota</taxon>
        <taxon>Metazoa</taxon>
        <taxon>Chordata</taxon>
        <taxon>Craniata</taxon>
        <taxon>Vertebrata</taxon>
        <taxon>Euteleostomi</taxon>
        <taxon>Archelosauria</taxon>
        <taxon>Archosauria</taxon>
        <taxon>Dinosauria</taxon>
        <taxon>Saurischia</taxon>
        <taxon>Theropoda</taxon>
        <taxon>Coelurosauria</taxon>
        <taxon>Aves</taxon>
        <taxon>Neognathae</taxon>
        <taxon>Neoaves</taxon>
        <taxon>Telluraves</taxon>
        <taxon>Australaves</taxon>
        <taxon>Passeriformes</taxon>
        <taxon>Sylvioidea</taxon>
        <taxon>Zosteropidae</taxon>
        <taxon>Zosterops</taxon>
    </lineage>
</organism>
<proteinExistence type="predicted"/>
<keyword evidence="2" id="KW-1185">Reference proteome</keyword>
<accession>A0A8K1G500</accession>
<evidence type="ECO:0000313" key="1">
    <source>
        <dbReference type="EMBL" id="TRZ11985.1"/>
    </source>
</evidence>
<evidence type="ECO:0000313" key="2">
    <source>
        <dbReference type="Proteomes" id="UP000796761"/>
    </source>
</evidence>
<dbReference type="AlphaFoldDB" id="A0A8K1G500"/>